<accession>J5JYD7</accession>
<keyword evidence="2" id="KW-1185">Reference proteome</keyword>
<evidence type="ECO:0000313" key="2">
    <source>
        <dbReference type="Proteomes" id="UP000002762"/>
    </source>
</evidence>
<dbReference type="HOGENOM" id="CLU_071883_1_0_1"/>
<sequence length="222" mass="24490">MPAKVRGRAACNQCRSRKQKTGLLALSRLEQALSMARSAETASLLNYQIRRGPAKGYTEALEHRLRETETALLRIVSVVDGATLEAAFQDSGARSHIPDAVSEAKTDKAEMAARWETFPLSTPGDIMTWANEQRAPSQDSQAGDDAAMRLSEGSAARLGQQLSNHDSLMEFEISLTQNMAEYPQLSTNVASTPRFLQGGSLDSSPQEHVFDMPEQFKEQYLW</sequence>
<gene>
    <name evidence="1" type="ORF">BBA_03785</name>
</gene>
<organism evidence="1 2">
    <name type="scientific">Beauveria bassiana (strain ARSEF 2860)</name>
    <name type="common">White muscardine disease fungus</name>
    <name type="synonym">Tritirachium shiotae</name>
    <dbReference type="NCBI Taxonomy" id="655819"/>
    <lineage>
        <taxon>Eukaryota</taxon>
        <taxon>Fungi</taxon>
        <taxon>Dikarya</taxon>
        <taxon>Ascomycota</taxon>
        <taxon>Pezizomycotina</taxon>
        <taxon>Sordariomycetes</taxon>
        <taxon>Hypocreomycetidae</taxon>
        <taxon>Hypocreales</taxon>
        <taxon>Cordycipitaceae</taxon>
        <taxon>Beauveria</taxon>
    </lineage>
</organism>
<evidence type="ECO:0000313" key="1">
    <source>
        <dbReference type="EMBL" id="EJP67211.1"/>
    </source>
</evidence>
<dbReference type="OrthoDB" id="10261408at2759"/>
<protein>
    <submittedName>
        <fullName evidence="1">C6 finger domain protein</fullName>
    </submittedName>
</protein>
<dbReference type="InParanoid" id="J5JYD7"/>
<dbReference type="Proteomes" id="UP000002762">
    <property type="component" value="Unassembled WGS sequence"/>
</dbReference>
<name>J5JYD7_BEAB2</name>
<dbReference type="RefSeq" id="XP_008597104.1">
    <property type="nucleotide sequence ID" value="XM_008598882.1"/>
</dbReference>
<dbReference type="GeneID" id="19886797"/>
<proteinExistence type="predicted"/>
<reference evidence="1 2" key="1">
    <citation type="journal article" date="2012" name="Sci. Rep.">
        <title>Genomic perspectives on the evolution of fungal entomopathogenicity in Beauveria bassiana.</title>
        <authorList>
            <person name="Xiao G."/>
            <person name="Ying S.H."/>
            <person name="Zheng P."/>
            <person name="Wang Z.L."/>
            <person name="Zhang S."/>
            <person name="Xie X.Q."/>
            <person name="Shang Y."/>
            <person name="St Leger R.J."/>
            <person name="Zhao G.P."/>
            <person name="Wang C."/>
            <person name="Feng M.G."/>
        </authorList>
    </citation>
    <scope>NUCLEOTIDE SEQUENCE [LARGE SCALE GENOMIC DNA]</scope>
    <source>
        <strain evidence="1 2">ARSEF 2860</strain>
    </source>
</reference>
<dbReference type="AlphaFoldDB" id="J5JYD7"/>
<dbReference type="EMBL" id="JH725157">
    <property type="protein sequence ID" value="EJP67211.1"/>
    <property type="molecule type" value="Genomic_DNA"/>
</dbReference>